<feature type="compositionally biased region" description="Basic and acidic residues" evidence="1">
    <location>
        <begin position="21"/>
        <end position="49"/>
    </location>
</feature>
<evidence type="ECO:0000313" key="3">
    <source>
        <dbReference type="Proteomes" id="UP000608063"/>
    </source>
</evidence>
<protein>
    <submittedName>
        <fullName evidence="2">Uncharacterized protein</fullName>
    </submittedName>
</protein>
<organism evidence="2 3">
    <name type="scientific">Rhodococcus hoagii</name>
    <name type="common">Corynebacterium equii</name>
    <dbReference type="NCBI Taxonomy" id="43767"/>
    <lineage>
        <taxon>Bacteria</taxon>
        <taxon>Bacillati</taxon>
        <taxon>Actinomycetota</taxon>
        <taxon>Actinomycetes</taxon>
        <taxon>Mycobacteriales</taxon>
        <taxon>Nocardiaceae</taxon>
        <taxon>Prescottella</taxon>
    </lineage>
</organism>
<dbReference type="AlphaFoldDB" id="A0AAE5CJZ1"/>
<feature type="region of interest" description="Disordered" evidence="1">
    <location>
        <begin position="1"/>
        <end position="70"/>
    </location>
</feature>
<comment type="caution">
    <text evidence="2">The sequence shown here is derived from an EMBL/GenBank/DDBJ whole genome shotgun (WGS) entry which is preliminary data.</text>
</comment>
<dbReference type="EMBL" id="WVDC01000001">
    <property type="protein sequence ID" value="NKW41267.1"/>
    <property type="molecule type" value="Genomic_DNA"/>
</dbReference>
<accession>A0AAE5CJZ1</accession>
<dbReference type="Proteomes" id="UP000608063">
    <property type="component" value="Unassembled WGS sequence"/>
</dbReference>
<proteinExistence type="predicted"/>
<name>A0AAE5CJZ1_RHOHA</name>
<gene>
    <name evidence="2" type="ORF">GS947_06460</name>
</gene>
<evidence type="ECO:0000313" key="2">
    <source>
        <dbReference type="EMBL" id="NKW41267.1"/>
    </source>
</evidence>
<evidence type="ECO:0000256" key="1">
    <source>
        <dbReference type="SAM" id="MobiDB-lite"/>
    </source>
</evidence>
<sequence length="70" mass="7667">MATSDEHDEQSGRATAGQPGEHLEHLVDDMEKKVEEERDERGVEGSATDRHRRAPIDTGDEAPTERGPSG</sequence>
<reference evidence="2" key="1">
    <citation type="journal article" date="2020" name="Environ. Microbiol.">
        <title>The novel and transferable erm(51) gene confers Macrolides, Lincosamides, and Streptogramins B (MLSB) resistance to clonal Rhodococcus equi in the environment.</title>
        <authorList>
            <person name="Huber L."/>
            <person name="Giguere S."/>
            <person name="Slovis N.M."/>
            <person name="Alvarez-Narvaez S."/>
            <person name="Hart K.A."/>
            <person name="Greiter M."/>
            <person name="Morris E.R.A."/>
            <person name="Cohen N.D."/>
        </authorList>
    </citation>
    <scope>NUCLEOTIDE SEQUENCE</scope>
    <source>
        <strain evidence="2">Lh_16_1</strain>
    </source>
</reference>